<dbReference type="Pfam" id="PF00172">
    <property type="entry name" value="Zn_clus"/>
    <property type="match status" value="1"/>
</dbReference>
<evidence type="ECO:0000313" key="5">
    <source>
        <dbReference type="Proteomes" id="UP000800200"/>
    </source>
</evidence>
<evidence type="ECO:0000256" key="1">
    <source>
        <dbReference type="ARBA" id="ARBA00022723"/>
    </source>
</evidence>
<dbReference type="Gene3D" id="4.10.240.10">
    <property type="entry name" value="Zn(2)-C6 fungal-type DNA-binding domain"/>
    <property type="match status" value="1"/>
</dbReference>
<dbReference type="Proteomes" id="UP000800200">
    <property type="component" value="Unassembled WGS sequence"/>
</dbReference>
<dbReference type="InterPro" id="IPR007219">
    <property type="entry name" value="XnlR_reg_dom"/>
</dbReference>
<dbReference type="GO" id="GO:0008270">
    <property type="term" value="F:zinc ion binding"/>
    <property type="evidence" value="ECO:0007669"/>
    <property type="project" value="InterPro"/>
</dbReference>
<dbReference type="GO" id="GO:0006351">
    <property type="term" value="P:DNA-templated transcription"/>
    <property type="evidence" value="ECO:0007669"/>
    <property type="project" value="InterPro"/>
</dbReference>
<dbReference type="SMART" id="SM00906">
    <property type="entry name" value="Fungal_trans"/>
    <property type="match status" value="1"/>
</dbReference>
<evidence type="ECO:0000259" key="3">
    <source>
        <dbReference type="PROSITE" id="PS50048"/>
    </source>
</evidence>
<proteinExistence type="predicted"/>
<dbReference type="InterPro" id="IPR036864">
    <property type="entry name" value="Zn2-C6_fun-type_DNA-bd_sf"/>
</dbReference>
<dbReference type="SUPFAM" id="SSF57701">
    <property type="entry name" value="Zn2/Cys6 DNA-binding domain"/>
    <property type="match status" value="1"/>
</dbReference>
<dbReference type="InterPro" id="IPR001138">
    <property type="entry name" value="Zn2Cys6_DnaBD"/>
</dbReference>
<evidence type="ECO:0000313" key="4">
    <source>
        <dbReference type="EMBL" id="KAF2181556.1"/>
    </source>
</evidence>
<dbReference type="CDD" id="cd00067">
    <property type="entry name" value="GAL4"/>
    <property type="match status" value="1"/>
</dbReference>
<keyword evidence="2" id="KW-0539">Nucleus</keyword>
<dbReference type="GO" id="GO:0000981">
    <property type="term" value="F:DNA-binding transcription factor activity, RNA polymerase II-specific"/>
    <property type="evidence" value="ECO:0007669"/>
    <property type="project" value="InterPro"/>
</dbReference>
<dbReference type="GO" id="GO:0003677">
    <property type="term" value="F:DNA binding"/>
    <property type="evidence" value="ECO:0007669"/>
    <property type="project" value="InterPro"/>
</dbReference>
<dbReference type="PROSITE" id="PS00463">
    <property type="entry name" value="ZN2_CY6_FUNGAL_1"/>
    <property type="match status" value="1"/>
</dbReference>
<reference evidence="4" key="1">
    <citation type="journal article" date="2020" name="Stud. Mycol.">
        <title>101 Dothideomycetes genomes: a test case for predicting lifestyles and emergence of pathogens.</title>
        <authorList>
            <person name="Haridas S."/>
            <person name="Albert R."/>
            <person name="Binder M."/>
            <person name="Bloem J."/>
            <person name="Labutti K."/>
            <person name="Salamov A."/>
            <person name="Andreopoulos B."/>
            <person name="Baker S."/>
            <person name="Barry K."/>
            <person name="Bills G."/>
            <person name="Bluhm B."/>
            <person name="Cannon C."/>
            <person name="Castanera R."/>
            <person name="Culley D."/>
            <person name="Daum C."/>
            <person name="Ezra D."/>
            <person name="Gonzalez J."/>
            <person name="Henrissat B."/>
            <person name="Kuo A."/>
            <person name="Liang C."/>
            <person name="Lipzen A."/>
            <person name="Lutzoni F."/>
            <person name="Magnuson J."/>
            <person name="Mondo S."/>
            <person name="Nolan M."/>
            <person name="Ohm R."/>
            <person name="Pangilinan J."/>
            <person name="Park H.-J."/>
            <person name="Ramirez L."/>
            <person name="Alfaro M."/>
            <person name="Sun H."/>
            <person name="Tritt A."/>
            <person name="Yoshinaga Y."/>
            <person name="Zwiers L.-H."/>
            <person name="Turgeon B."/>
            <person name="Goodwin S."/>
            <person name="Spatafora J."/>
            <person name="Crous P."/>
            <person name="Grigoriev I."/>
        </authorList>
    </citation>
    <scope>NUCLEOTIDE SEQUENCE</scope>
    <source>
        <strain evidence="4">CBS 207.26</strain>
    </source>
</reference>
<accession>A0A6A6DV53</accession>
<dbReference type="CDD" id="cd12148">
    <property type="entry name" value="fungal_TF_MHR"/>
    <property type="match status" value="1"/>
</dbReference>
<dbReference type="PANTHER" id="PTHR46910:SF5">
    <property type="entry name" value="ZN(II)2CYS6 TRANSCRIPTION FACTOR (EUROFUNG)"/>
    <property type="match status" value="1"/>
</dbReference>
<protein>
    <recommendedName>
        <fullName evidence="3">Zn(2)-C6 fungal-type domain-containing protein</fullName>
    </recommendedName>
</protein>
<sequence>MESRGENNDMRSKGRPAIARRSCDQCRSRKIGCDRGSPCSHCVAAKLECTFSAVVSHAAAPKQRVLISAQYEQKIDGIARDIDGIKALLQGISASSDNDHSKVDSLQRLSTTGLASPFNEQKSVSICDESQWDHSGHIIDFVKAVVNDRDSRYVEPEAGEVLLSLRNLVKALEDPTPIRNSYLPKAADSTMPPLEAVLAVLRWARDLGENVKTPWLPEILPRQHFTEICQKVYFSVDDYSEIDFILANGYLSYTFFEHAAISGREDYFEHCRLCRMNIESALSRLPLLLPATMNVIAALTLGVFQAIEGSETTKAWTYISTAANLCQTLGYHCPQFEKTSDETKRAAQERLFWTVYKLDKGLSFRLGRSSNIRDDEITLPIDLSDEPTMIARTQGRIYDQLYSPTGLFRPDDERGHIAQALATELRDLINESHDDVFTVAGQPRGTPSDQTRTIWLQSNLICQHSLLAQVLRAVPSSVSGGSLTSIPNDCIKVARDCLDMHEQCMRTIRDCKNDPFMMRRYINWAILHTPFVPFNILFTRAVQLLDITELGRLDRFAASLQPDPSSTESPTHPYRLYRLLCQAARLYFNWNAASSAADQALIQNLSQSSGVFDFAQYGMDTGATTGEGLIAGGNELSEWYYENQQIMNLLNDNVLY</sequence>
<name>A0A6A6DV53_9PEZI</name>
<dbReference type="InterPro" id="IPR050987">
    <property type="entry name" value="AtrR-like"/>
</dbReference>
<dbReference type="PROSITE" id="PS50048">
    <property type="entry name" value="ZN2_CY6_FUNGAL_2"/>
    <property type="match status" value="1"/>
</dbReference>
<dbReference type="OrthoDB" id="103819at2759"/>
<dbReference type="EMBL" id="ML994652">
    <property type="protein sequence ID" value="KAF2181556.1"/>
    <property type="molecule type" value="Genomic_DNA"/>
</dbReference>
<gene>
    <name evidence="4" type="ORF">K469DRAFT_671308</name>
</gene>
<evidence type="ECO:0000256" key="2">
    <source>
        <dbReference type="ARBA" id="ARBA00023242"/>
    </source>
</evidence>
<dbReference type="Pfam" id="PF04082">
    <property type="entry name" value="Fungal_trans"/>
    <property type="match status" value="1"/>
</dbReference>
<dbReference type="PANTHER" id="PTHR46910">
    <property type="entry name" value="TRANSCRIPTION FACTOR PDR1"/>
    <property type="match status" value="1"/>
</dbReference>
<keyword evidence="5" id="KW-1185">Reference proteome</keyword>
<keyword evidence="1" id="KW-0479">Metal-binding</keyword>
<feature type="domain" description="Zn(2)-C6 fungal-type" evidence="3">
    <location>
        <begin position="22"/>
        <end position="51"/>
    </location>
</feature>
<dbReference type="AlphaFoldDB" id="A0A6A6DV53"/>
<organism evidence="4 5">
    <name type="scientific">Zopfia rhizophila CBS 207.26</name>
    <dbReference type="NCBI Taxonomy" id="1314779"/>
    <lineage>
        <taxon>Eukaryota</taxon>
        <taxon>Fungi</taxon>
        <taxon>Dikarya</taxon>
        <taxon>Ascomycota</taxon>
        <taxon>Pezizomycotina</taxon>
        <taxon>Dothideomycetes</taxon>
        <taxon>Dothideomycetes incertae sedis</taxon>
        <taxon>Zopfiaceae</taxon>
        <taxon>Zopfia</taxon>
    </lineage>
</organism>
<dbReference type="SMART" id="SM00066">
    <property type="entry name" value="GAL4"/>
    <property type="match status" value="1"/>
</dbReference>